<proteinExistence type="inferred from homology"/>
<comment type="similarity">
    <text evidence="2 9">Belongs to the chondroitin N-acetylgalactosaminyltransferase family.</text>
</comment>
<keyword evidence="4" id="KW-0812">Transmembrane</keyword>
<evidence type="ECO:0000256" key="8">
    <source>
        <dbReference type="ARBA" id="ARBA00023136"/>
    </source>
</evidence>
<keyword evidence="8" id="KW-0472">Membrane</keyword>
<dbReference type="EMBL" id="CAQQ02178288">
    <property type="status" value="NOT_ANNOTATED_CDS"/>
    <property type="molecule type" value="Genomic_DNA"/>
</dbReference>
<dbReference type="InterPro" id="IPR008428">
    <property type="entry name" value="Chond_GalNAc"/>
</dbReference>
<dbReference type="EC" id="2.4.1.-" evidence="9"/>
<evidence type="ECO:0000256" key="2">
    <source>
        <dbReference type="ARBA" id="ARBA00009239"/>
    </source>
</evidence>
<evidence type="ECO:0000256" key="1">
    <source>
        <dbReference type="ARBA" id="ARBA00004447"/>
    </source>
</evidence>
<keyword evidence="5 9" id="KW-0735">Signal-anchor</keyword>
<evidence type="ECO:0000256" key="9">
    <source>
        <dbReference type="RuleBase" id="RU364016"/>
    </source>
</evidence>
<dbReference type="Pfam" id="PF05679">
    <property type="entry name" value="CHGN"/>
    <property type="match status" value="1"/>
</dbReference>
<dbReference type="GO" id="GO:0032580">
    <property type="term" value="C:Golgi cisterna membrane"/>
    <property type="evidence" value="ECO:0007669"/>
    <property type="project" value="UniProtKB-SubCell"/>
</dbReference>
<sequence length="219" mass="25463">HNSAIIHPLTNVDDFYRLHVYFSKNHLNDLREKNRKLEHDTYKIANGSISNNILEIRWPLGVPEQGVAETRYDINVWQHLNKTHMFIPNAESAVEPLSRIDSMDFQKVLEVAISYARSKYPKIYYESIHTAYRRFDPTRGMDYHLHLNFRAKSQDTILKSFEIVKPLGRVEVVPSPYVTESTRIAVLLPSLTLIKLDSFGQTLLGEIYIANTPKYYVNL</sequence>
<keyword evidence="3 9" id="KW-0808">Transferase</keyword>
<organism evidence="10 11">
    <name type="scientific">Megaselia scalaris</name>
    <name type="common">Humpbacked fly</name>
    <name type="synonym">Phora scalaris</name>
    <dbReference type="NCBI Taxonomy" id="36166"/>
    <lineage>
        <taxon>Eukaryota</taxon>
        <taxon>Metazoa</taxon>
        <taxon>Ecdysozoa</taxon>
        <taxon>Arthropoda</taxon>
        <taxon>Hexapoda</taxon>
        <taxon>Insecta</taxon>
        <taxon>Pterygota</taxon>
        <taxon>Neoptera</taxon>
        <taxon>Endopterygota</taxon>
        <taxon>Diptera</taxon>
        <taxon>Brachycera</taxon>
        <taxon>Muscomorpha</taxon>
        <taxon>Platypezoidea</taxon>
        <taxon>Phoridae</taxon>
        <taxon>Megaseliini</taxon>
        <taxon>Megaselia</taxon>
    </lineage>
</organism>
<evidence type="ECO:0000256" key="3">
    <source>
        <dbReference type="ARBA" id="ARBA00022679"/>
    </source>
</evidence>
<dbReference type="InterPro" id="IPR051227">
    <property type="entry name" value="CS_glycosyltransferase"/>
</dbReference>
<evidence type="ECO:0000313" key="10">
    <source>
        <dbReference type="EnsemblMetazoa" id="MESCA007780-PA"/>
    </source>
</evidence>
<dbReference type="PANTHER" id="PTHR12369">
    <property type="entry name" value="CHONDROITIN SYNTHASE"/>
    <property type="match status" value="1"/>
</dbReference>
<dbReference type="GO" id="GO:0047238">
    <property type="term" value="F:glucuronosyl-N-acetylgalactosaminyl-proteoglycan 4-beta-N-acetylgalactosaminyltransferase activity"/>
    <property type="evidence" value="ECO:0007669"/>
    <property type="project" value="TreeGrafter"/>
</dbReference>
<protein>
    <recommendedName>
        <fullName evidence="9">Hexosyltransferase</fullName>
        <ecNumber evidence="9">2.4.1.-</ecNumber>
    </recommendedName>
</protein>
<reference evidence="11" key="1">
    <citation type="submission" date="2013-02" db="EMBL/GenBank/DDBJ databases">
        <authorList>
            <person name="Hughes D."/>
        </authorList>
    </citation>
    <scope>NUCLEOTIDE SEQUENCE</scope>
    <source>
        <strain>Durham</strain>
        <strain evidence="11">NC isolate 2 -- Noor lab</strain>
    </source>
</reference>
<dbReference type="EnsemblMetazoa" id="MESCA007780-RA">
    <property type="protein sequence ID" value="MESCA007780-PA"/>
    <property type="gene ID" value="MESCA007780"/>
</dbReference>
<evidence type="ECO:0000256" key="7">
    <source>
        <dbReference type="ARBA" id="ARBA00023034"/>
    </source>
</evidence>
<dbReference type="EMBL" id="CAQQ02178289">
    <property type="status" value="NOT_ANNOTATED_CDS"/>
    <property type="molecule type" value="Genomic_DNA"/>
</dbReference>
<dbReference type="PANTHER" id="PTHR12369:SF13">
    <property type="entry name" value="HEXOSYLTRANSFERASE"/>
    <property type="match status" value="1"/>
</dbReference>
<accession>T1GVH6</accession>
<name>T1GVH6_MEGSC</name>
<evidence type="ECO:0000256" key="6">
    <source>
        <dbReference type="ARBA" id="ARBA00022989"/>
    </source>
</evidence>
<keyword evidence="7 9" id="KW-0333">Golgi apparatus</keyword>
<evidence type="ECO:0000313" key="11">
    <source>
        <dbReference type="Proteomes" id="UP000015102"/>
    </source>
</evidence>
<dbReference type="AlphaFoldDB" id="T1GVH6"/>
<dbReference type="HOGENOM" id="CLU_1264374_0_0_1"/>
<dbReference type="Proteomes" id="UP000015102">
    <property type="component" value="Unassembled WGS sequence"/>
</dbReference>
<reference evidence="10" key="2">
    <citation type="submission" date="2015-06" db="UniProtKB">
        <authorList>
            <consortium name="EnsemblMetazoa"/>
        </authorList>
    </citation>
    <scope>IDENTIFICATION</scope>
</reference>
<keyword evidence="11" id="KW-1185">Reference proteome</keyword>
<comment type="subcellular location">
    <subcellularLocation>
        <location evidence="1 9">Golgi apparatus</location>
        <location evidence="1 9">Golgi stack membrane</location>
        <topology evidence="1 9">Single-pass type II membrane protein</topology>
    </subcellularLocation>
</comment>
<evidence type="ECO:0000256" key="4">
    <source>
        <dbReference type="ARBA" id="ARBA00022692"/>
    </source>
</evidence>
<evidence type="ECO:0000256" key="5">
    <source>
        <dbReference type="ARBA" id="ARBA00022968"/>
    </source>
</evidence>
<dbReference type="STRING" id="36166.T1GVH6"/>
<keyword evidence="6" id="KW-1133">Transmembrane helix</keyword>